<keyword evidence="3" id="KW-0050">Antiport</keyword>
<dbReference type="NCBIfam" id="TIGR00797">
    <property type="entry name" value="matE"/>
    <property type="match status" value="1"/>
</dbReference>
<accession>A0A6S6U6Y4</accession>
<sequence length="447" mass="47830">MSSPAVKHDLTQGDEKAHLIRLTLPMIWGIMAIIVVNVVDTVFVGQLGTKPLAAMSFTFPVVMVISSLAFGIGTGASSLVARAIGSKDHSMVRSYATQSIIIAFLIAVIFAVAGWLTIDPLFQLLGAEPVLLPYLQDYMGIWYLGCFLIVVPMVGNSAIRASGDTRLPSYVMMTVALVNLVLDPILIFGLFGFPRLELVGAALATIIAYSVAFVVSLYILKKKLNFLTLGACSRQVSSVWKAILRLAVPAAGTNLIAPLSAAVTTWLVADYGSEAVAGFGVASRIESFGLIILFALSSVMAPFVGQNFGAKRYDRMKRGVTLSFNFSWVWGVVLALLFWLLANSFSGLFTDDPLALAAANQYLYIVPISYGLLGIVYIASNVANGVGEPVPALIMSFLRLVVLYLPLAWGLSAWLGLTGLYIATSLANILVGLGAFYWSRSKCTGAT</sequence>
<evidence type="ECO:0000256" key="9">
    <source>
        <dbReference type="ARBA" id="ARBA00031636"/>
    </source>
</evidence>
<evidence type="ECO:0000256" key="6">
    <source>
        <dbReference type="ARBA" id="ARBA00022989"/>
    </source>
</evidence>
<dbReference type="PIRSF" id="PIRSF006603">
    <property type="entry name" value="DinF"/>
    <property type="match status" value="1"/>
</dbReference>
<feature type="transmembrane region" description="Helical" evidence="10">
    <location>
        <begin position="57"/>
        <end position="80"/>
    </location>
</feature>
<feature type="transmembrane region" description="Helical" evidence="10">
    <location>
        <begin position="100"/>
        <end position="118"/>
    </location>
</feature>
<evidence type="ECO:0000256" key="4">
    <source>
        <dbReference type="ARBA" id="ARBA00022475"/>
    </source>
</evidence>
<keyword evidence="6 10" id="KW-1133">Transmembrane helix</keyword>
<name>A0A6S6U6Y4_9GAMM</name>
<feature type="transmembrane region" description="Helical" evidence="10">
    <location>
        <begin position="138"/>
        <end position="159"/>
    </location>
</feature>
<dbReference type="GO" id="GO:0015297">
    <property type="term" value="F:antiporter activity"/>
    <property type="evidence" value="ECO:0007669"/>
    <property type="project" value="UniProtKB-KW"/>
</dbReference>
<evidence type="ECO:0000256" key="10">
    <source>
        <dbReference type="SAM" id="Phobius"/>
    </source>
</evidence>
<dbReference type="PANTHER" id="PTHR43298:SF2">
    <property type="entry name" value="FMN_FAD EXPORTER YEEO-RELATED"/>
    <property type="match status" value="1"/>
</dbReference>
<feature type="transmembrane region" description="Helical" evidence="10">
    <location>
        <begin position="171"/>
        <end position="193"/>
    </location>
</feature>
<dbReference type="GO" id="GO:0006811">
    <property type="term" value="P:monoatomic ion transport"/>
    <property type="evidence" value="ECO:0007669"/>
    <property type="project" value="UniProtKB-KW"/>
</dbReference>
<evidence type="ECO:0000256" key="2">
    <source>
        <dbReference type="ARBA" id="ARBA00022448"/>
    </source>
</evidence>
<dbReference type="EMBL" id="CACVAT010000393">
    <property type="protein sequence ID" value="CAA6824533.1"/>
    <property type="molecule type" value="Genomic_DNA"/>
</dbReference>
<evidence type="ECO:0000256" key="5">
    <source>
        <dbReference type="ARBA" id="ARBA00022692"/>
    </source>
</evidence>
<feature type="transmembrane region" description="Helical" evidence="10">
    <location>
        <begin position="420"/>
        <end position="438"/>
    </location>
</feature>
<feature type="transmembrane region" description="Helical" evidence="10">
    <location>
        <begin position="392"/>
        <end position="414"/>
    </location>
</feature>
<feature type="transmembrane region" description="Helical" evidence="10">
    <location>
        <begin position="242"/>
        <end position="268"/>
    </location>
</feature>
<keyword evidence="8 10" id="KW-0472">Membrane</keyword>
<evidence type="ECO:0000256" key="7">
    <source>
        <dbReference type="ARBA" id="ARBA00023065"/>
    </source>
</evidence>
<evidence type="ECO:0000256" key="8">
    <source>
        <dbReference type="ARBA" id="ARBA00023136"/>
    </source>
</evidence>
<proteinExistence type="predicted"/>
<dbReference type="GO" id="GO:0042910">
    <property type="term" value="F:xenobiotic transmembrane transporter activity"/>
    <property type="evidence" value="ECO:0007669"/>
    <property type="project" value="InterPro"/>
</dbReference>
<evidence type="ECO:0000256" key="3">
    <source>
        <dbReference type="ARBA" id="ARBA00022449"/>
    </source>
</evidence>
<reference evidence="11" key="1">
    <citation type="submission" date="2020-01" db="EMBL/GenBank/DDBJ databases">
        <authorList>
            <person name="Meier V. D."/>
            <person name="Meier V D."/>
        </authorList>
    </citation>
    <scope>NUCLEOTIDE SEQUENCE</scope>
    <source>
        <strain evidence="11">HLG_WM_MAG_09</strain>
    </source>
</reference>
<dbReference type="Pfam" id="PF01554">
    <property type="entry name" value="MatE"/>
    <property type="match status" value="2"/>
</dbReference>
<dbReference type="InterPro" id="IPR048279">
    <property type="entry name" value="MdtK-like"/>
</dbReference>
<evidence type="ECO:0000313" key="11">
    <source>
        <dbReference type="EMBL" id="CAA6824533.1"/>
    </source>
</evidence>
<feature type="transmembrane region" description="Helical" evidence="10">
    <location>
        <begin position="26"/>
        <end position="45"/>
    </location>
</feature>
<feature type="transmembrane region" description="Helical" evidence="10">
    <location>
        <begin position="322"/>
        <end position="342"/>
    </location>
</feature>
<organism evidence="11">
    <name type="scientific">uncultured Thiotrichaceae bacterium</name>
    <dbReference type="NCBI Taxonomy" id="298394"/>
    <lineage>
        <taxon>Bacteria</taxon>
        <taxon>Pseudomonadati</taxon>
        <taxon>Pseudomonadota</taxon>
        <taxon>Gammaproteobacteria</taxon>
        <taxon>Thiotrichales</taxon>
        <taxon>Thiotrichaceae</taxon>
        <taxon>environmental samples</taxon>
    </lineage>
</organism>
<feature type="transmembrane region" description="Helical" evidence="10">
    <location>
        <begin position="199"/>
        <end position="221"/>
    </location>
</feature>
<dbReference type="AlphaFoldDB" id="A0A6S6U6Y4"/>
<keyword evidence="5 10" id="KW-0812">Transmembrane</keyword>
<dbReference type="GO" id="GO:0005886">
    <property type="term" value="C:plasma membrane"/>
    <property type="evidence" value="ECO:0007669"/>
    <property type="project" value="UniProtKB-SubCell"/>
</dbReference>
<comment type="subcellular location">
    <subcellularLocation>
        <location evidence="1">Cell inner membrane</location>
        <topology evidence="1">Multi-pass membrane protein</topology>
    </subcellularLocation>
</comment>
<protein>
    <recommendedName>
        <fullName evidence="9">Multidrug-efflux transporter</fullName>
    </recommendedName>
</protein>
<keyword evidence="7" id="KW-0406">Ion transport</keyword>
<dbReference type="InterPro" id="IPR050222">
    <property type="entry name" value="MATE_MdtK"/>
</dbReference>
<feature type="transmembrane region" description="Helical" evidence="10">
    <location>
        <begin position="362"/>
        <end position="380"/>
    </location>
</feature>
<feature type="transmembrane region" description="Helical" evidence="10">
    <location>
        <begin position="288"/>
        <end position="310"/>
    </location>
</feature>
<evidence type="ECO:0000256" key="1">
    <source>
        <dbReference type="ARBA" id="ARBA00004429"/>
    </source>
</evidence>
<keyword evidence="2" id="KW-0813">Transport</keyword>
<gene>
    <name evidence="11" type="ORF">HELGO_WM17374</name>
</gene>
<dbReference type="InterPro" id="IPR002528">
    <property type="entry name" value="MATE_fam"/>
</dbReference>
<dbReference type="PANTHER" id="PTHR43298">
    <property type="entry name" value="MULTIDRUG RESISTANCE PROTEIN NORM-RELATED"/>
    <property type="match status" value="1"/>
</dbReference>
<keyword evidence="4" id="KW-1003">Cell membrane</keyword>